<keyword evidence="3 5" id="KW-0378">Hydrolase</keyword>
<proteinExistence type="inferred from homology"/>
<sequence length="263" mass="31447">MPDEENRYYKRTRLKIVKLKYKHFDADIKFEKSTIEEEYDKELVKEVDNLFYQLWIDTDFHKNISLLPYNNELFQRPLNKDNLSRYDYYYKWFGYCNHFENKFLFCYNCYFCKMIKIRDVEEWTFYATKESACFDLRSRKDHILLPKERILVSTGVYIDKIDEDIHGKIYSKSGIALTYSVIVLNSPGIIDSDYKDEIKVLLYNTSKKDYYIKRGEAVAQMGFIKTLKPYKIVTEFVECSCREVTTSMIKEEVRNGGFGSTGK</sequence>
<evidence type="ECO:0000256" key="2">
    <source>
        <dbReference type="ARBA" id="ARBA00006581"/>
    </source>
</evidence>
<comment type="pathway">
    <text evidence="1 5">Pyrimidine metabolism; dUMP biosynthesis; dUMP from dCTP (dUTP route): step 2/2.</text>
</comment>
<evidence type="ECO:0000259" key="6">
    <source>
        <dbReference type="Pfam" id="PF00692"/>
    </source>
</evidence>
<evidence type="ECO:0000256" key="1">
    <source>
        <dbReference type="ARBA" id="ARBA00005142"/>
    </source>
</evidence>
<comment type="similarity">
    <text evidence="2 5">Belongs to the dUTPase family.</text>
</comment>
<keyword evidence="5" id="KW-0479">Metal-binding</keyword>
<comment type="catalytic activity">
    <reaction evidence="5">
        <text>dUTP + H2O = dUMP + diphosphate + H(+)</text>
        <dbReference type="Rhea" id="RHEA:10248"/>
        <dbReference type="ChEBI" id="CHEBI:15377"/>
        <dbReference type="ChEBI" id="CHEBI:15378"/>
        <dbReference type="ChEBI" id="CHEBI:33019"/>
        <dbReference type="ChEBI" id="CHEBI:61555"/>
        <dbReference type="ChEBI" id="CHEBI:246422"/>
        <dbReference type="EC" id="3.6.1.23"/>
    </reaction>
</comment>
<dbReference type="SUPFAM" id="SSF51283">
    <property type="entry name" value="dUTPase-like"/>
    <property type="match status" value="1"/>
</dbReference>
<organism evidence="7 8">
    <name type="scientific">Hydra vulgaris</name>
    <name type="common">Hydra</name>
    <name type="synonym">Hydra attenuata</name>
    <dbReference type="NCBI Taxonomy" id="6087"/>
    <lineage>
        <taxon>Eukaryota</taxon>
        <taxon>Metazoa</taxon>
        <taxon>Cnidaria</taxon>
        <taxon>Hydrozoa</taxon>
        <taxon>Hydroidolina</taxon>
        <taxon>Anthoathecata</taxon>
        <taxon>Aplanulata</taxon>
        <taxon>Hydridae</taxon>
        <taxon>Hydra</taxon>
    </lineage>
</organism>
<name>A0ABM4DMC7_HYDVU</name>
<dbReference type="EC" id="3.6.1.23" evidence="5"/>
<comment type="function">
    <text evidence="5">Involved in nucleotide metabolism via production of dUMP, the immediate precursor of thymidine nucleotides, and decreases the intracellular concentration of dUTP so that uracil cannot be incorporated into DNA.</text>
</comment>
<dbReference type="Gene3D" id="2.70.40.10">
    <property type="match status" value="1"/>
</dbReference>
<dbReference type="InterPro" id="IPR029054">
    <property type="entry name" value="dUTPase-like"/>
</dbReference>
<dbReference type="PANTHER" id="PTHR11241:SF0">
    <property type="entry name" value="DEOXYURIDINE 5'-TRIPHOSPHATE NUCLEOTIDOHYDROLASE"/>
    <property type="match status" value="1"/>
</dbReference>
<evidence type="ECO:0000313" key="7">
    <source>
        <dbReference type="Proteomes" id="UP001652625"/>
    </source>
</evidence>
<dbReference type="InterPro" id="IPR008181">
    <property type="entry name" value="dUTPase"/>
</dbReference>
<dbReference type="RefSeq" id="XP_065675721.1">
    <property type="nucleotide sequence ID" value="XM_065819649.1"/>
</dbReference>
<evidence type="ECO:0000256" key="4">
    <source>
        <dbReference type="ARBA" id="ARBA00023080"/>
    </source>
</evidence>
<accession>A0ABM4DMC7</accession>
<dbReference type="PANTHER" id="PTHR11241">
    <property type="entry name" value="DEOXYURIDINE 5'-TRIPHOSPHATE NUCLEOTIDOHYDROLASE"/>
    <property type="match status" value="1"/>
</dbReference>
<comment type="cofactor">
    <cofactor evidence="5">
        <name>Mg(2+)</name>
        <dbReference type="ChEBI" id="CHEBI:18420"/>
    </cofactor>
</comment>
<dbReference type="InterPro" id="IPR036157">
    <property type="entry name" value="dUTPase-like_sf"/>
</dbReference>
<reference evidence="8" key="1">
    <citation type="submission" date="2025-08" db="UniProtKB">
        <authorList>
            <consortium name="RefSeq"/>
        </authorList>
    </citation>
    <scope>IDENTIFICATION</scope>
</reference>
<keyword evidence="7" id="KW-1185">Reference proteome</keyword>
<evidence type="ECO:0000256" key="5">
    <source>
        <dbReference type="RuleBase" id="RU367024"/>
    </source>
</evidence>
<dbReference type="GeneID" id="136091929"/>
<dbReference type="InterPro" id="IPR033704">
    <property type="entry name" value="dUTPase_trimeric"/>
</dbReference>
<gene>
    <name evidence="8" type="primary">LOC136091929</name>
</gene>
<evidence type="ECO:0000313" key="8">
    <source>
        <dbReference type="RefSeq" id="XP_065675721.1"/>
    </source>
</evidence>
<dbReference type="Proteomes" id="UP001652625">
    <property type="component" value="Chromosome 15"/>
</dbReference>
<keyword evidence="4 5" id="KW-0546">Nucleotide metabolism</keyword>
<keyword evidence="5" id="KW-0460">Magnesium</keyword>
<evidence type="ECO:0000256" key="3">
    <source>
        <dbReference type="ARBA" id="ARBA00022801"/>
    </source>
</evidence>
<protein>
    <recommendedName>
        <fullName evidence="5">Deoxyuridine 5'-triphosphate nucleotidohydrolase</fullName>
        <shortName evidence="5">dUTPase</shortName>
        <ecNumber evidence="5">3.6.1.23</ecNumber>
    </recommendedName>
    <alternativeName>
        <fullName evidence="5">dUTP pyrophosphatase</fullName>
    </alternativeName>
</protein>
<dbReference type="Pfam" id="PF00692">
    <property type="entry name" value="dUTPase"/>
    <property type="match status" value="1"/>
</dbReference>
<dbReference type="NCBIfam" id="TIGR00576">
    <property type="entry name" value="dut"/>
    <property type="match status" value="1"/>
</dbReference>
<dbReference type="CDD" id="cd07557">
    <property type="entry name" value="trimeric_dUTPase"/>
    <property type="match status" value="1"/>
</dbReference>
<feature type="domain" description="dUTPase-like" evidence="6">
    <location>
        <begin position="126"/>
        <end position="261"/>
    </location>
</feature>